<keyword evidence="12" id="KW-1185">Reference proteome</keyword>
<evidence type="ECO:0000256" key="2">
    <source>
        <dbReference type="ARBA" id="ARBA00022670"/>
    </source>
</evidence>
<dbReference type="InterPro" id="IPR038765">
    <property type="entry name" value="Papain-like_cys_pep_sf"/>
</dbReference>
<keyword evidence="2" id="KW-0645">Protease</keyword>
<dbReference type="InterPro" id="IPR013201">
    <property type="entry name" value="Prot_inhib_I29"/>
</dbReference>
<dbReference type="SUPFAM" id="SSF54001">
    <property type="entry name" value="Cysteine proteinases"/>
    <property type="match status" value="1"/>
</dbReference>
<keyword evidence="7" id="KW-0732">Signal</keyword>
<feature type="domain" description="Granulins" evidence="8">
    <location>
        <begin position="339"/>
        <end position="396"/>
    </location>
</feature>
<evidence type="ECO:0000256" key="6">
    <source>
        <dbReference type="ARBA" id="ARBA00023180"/>
    </source>
</evidence>
<dbReference type="Pfam" id="PF00112">
    <property type="entry name" value="Peptidase_C1"/>
    <property type="match status" value="1"/>
</dbReference>
<keyword evidence="6" id="KW-0325">Glycoprotein</keyword>
<dbReference type="FunFam" id="2.10.25.160:FF:000002">
    <property type="entry name" value="Cysteine protease 1"/>
    <property type="match status" value="1"/>
</dbReference>
<protein>
    <submittedName>
        <fullName evidence="11">Low-temperature-induced cysteine protein</fullName>
    </submittedName>
</protein>
<dbReference type="SMART" id="SM00645">
    <property type="entry name" value="Pept_C1"/>
    <property type="match status" value="1"/>
</dbReference>
<feature type="domain" description="Cathepsin propeptide inhibitor" evidence="10">
    <location>
        <begin position="50"/>
        <end position="107"/>
    </location>
</feature>
<feature type="chain" id="PRO_5018543954" evidence="7">
    <location>
        <begin position="24"/>
        <end position="438"/>
    </location>
</feature>
<dbReference type="EMBL" id="KQ989519">
    <property type="protein sequence ID" value="KZV54558.1"/>
    <property type="molecule type" value="Genomic_DNA"/>
</dbReference>
<evidence type="ECO:0000313" key="12">
    <source>
        <dbReference type="Proteomes" id="UP000250235"/>
    </source>
</evidence>
<dbReference type="CDD" id="cd02248">
    <property type="entry name" value="Peptidase_C1A"/>
    <property type="match status" value="1"/>
</dbReference>
<dbReference type="OrthoDB" id="10253408at2759"/>
<name>A0A2Z7DB00_9LAMI</name>
<dbReference type="GO" id="GO:0008234">
    <property type="term" value="F:cysteine-type peptidase activity"/>
    <property type="evidence" value="ECO:0007669"/>
    <property type="project" value="UniProtKB-KW"/>
</dbReference>
<evidence type="ECO:0000256" key="1">
    <source>
        <dbReference type="ARBA" id="ARBA00008455"/>
    </source>
</evidence>
<dbReference type="Gene3D" id="2.10.25.160">
    <property type="entry name" value="Granulin"/>
    <property type="match status" value="1"/>
</dbReference>
<feature type="signal peptide" evidence="7">
    <location>
        <begin position="1"/>
        <end position="23"/>
    </location>
</feature>
<dbReference type="InterPro" id="IPR025661">
    <property type="entry name" value="Pept_asp_AS"/>
</dbReference>
<dbReference type="SMART" id="SM00277">
    <property type="entry name" value="GRAN"/>
    <property type="match status" value="1"/>
</dbReference>
<dbReference type="PANTHER" id="PTHR12411">
    <property type="entry name" value="CYSTEINE PROTEASE FAMILY C1-RELATED"/>
    <property type="match status" value="1"/>
</dbReference>
<gene>
    <name evidence="11" type="ORF">F511_01356</name>
</gene>
<comment type="similarity">
    <text evidence="1">Belongs to the peptidase C1 family.</text>
</comment>
<dbReference type="SMART" id="SM00848">
    <property type="entry name" value="Inhibitor_I29"/>
    <property type="match status" value="1"/>
</dbReference>
<accession>A0A2Z7DB00</accession>
<evidence type="ECO:0000259" key="9">
    <source>
        <dbReference type="SMART" id="SM00645"/>
    </source>
</evidence>
<keyword evidence="3" id="KW-0378">Hydrolase</keyword>
<reference evidence="11 12" key="1">
    <citation type="journal article" date="2015" name="Proc. Natl. Acad. Sci. U.S.A.">
        <title>The resurrection genome of Boea hygrometrica: A blueprint for survival of dehydration.</title>
        <authorList>
            <person name="Xiao L."/>
            <person name="Yang G."/>
            <person name="Zhang L."/>
            <person name="Yang X."/>
            <person name="Zhao S."/>
            <person name="Ji Z."/>
            <person name="Zhou Q."/>
            <person name="Hu M."/>
            <person name="Wang Y."/>
            <person name="Chen M."/>
            <person name="Xu Y."/>
            <person name="Jin H."/>
            <person name="Xiao X."/>
            <person name="Hu G."/>
            <person name="Bao F."/>
            <person name="Hu Y."/>
            <person name="Wan P."/>
            <person name="Li L."/>
            <person name="Deng X."/>
            <person name="Kuang T."/>
            <person name="Xiang C."/>
            <person name="Zhu J.K."/>
            <person name="Oliver M.J."/>
            <person name="He Y."/>
        </authorList>
    </citation>
    <scope>NUCLEOTIDE SEQUENCE [LARGE SCALE GENOMIC DNA]</scope>
    <source>
        <strain evidence="12">cv. XS01</strain>
    </source>
</reference>
<dbReference type="InterPro" id="IPR037277">
    <property type="entry name" value="Granulin_sf"/>
</dbReference>
<evidence type="ECO:0000256" key="4">
    <source>
        <dbReference type="ARBA" id="ARBA00022807"/>
    </source>
</evidence>
<dbReference type="FunFam" id="3.90.70.10:FF:000332">
    <property type="entry name" value="Cathepsin L1"/>
    <property type="match status" value="1"/>
</dbReference>
<evidence type="ECO:0000259" key="10">
    <source>
        <dbReference type="SMART" id="SM00848"/>
    </source>
</evidence>
<sequence length="438" mass="48392">MASTISSHLLALFLSLFLAGTWASDMSIISYDEKTGVVGLRSDDEVMSMYESWMLKHGKTYNALGEKEKRFEIFKDNLRYIDEQNAVANRTYKLGLNRFADISNSEYRNTYLGTRKSPSAGRLRCWAFSTIVGVEGINQIVTGKLISLSEQELVDCDTSYDQGCDGGLMDYAYQFIIKNGGIDSEEDYPYKGTDGRCDQYRKNAKVVSIDSYEDVPTYNEKALKKAVANQPVSVAIEGGGRDFQLYDSGIFTGKCGVSLDHGVGVVGYGSENGVDYWIVRNSWGTSWGEQGYVRMQRNVASKYGLCGIAVEPSYPIKAGSNPPNPGPSPPSPVQPPSVCDSYYECPETSTCCCVYEYSNYCLAWGCCPLDGATCCEDHNSCCPHEYPVCNVRAGTCSKNNPSWSAGDEARFLLSRSGLSETRVKRVVLDRFFEDSTGR</sequence>
<dbReference type="InterPro" id="IPR000668">
    <property type="entry name" value="Peptidase_C1A_C"/>
</dbReference>
<proteinExistence type="inferred from homology"/>
<dbReference type="SUPFAM" id="SSF57277">
    <property type="entry name" value="Granulin repeat"/>
    <property type="match status" value="1"/>
</dbReference>
<evidence type="ECO:0000256" key="5">
    <source>
        <dbReference type="ARBA" id="ARBA00023157"/>
    </source>
</evidence>
<dbReference type="AlphaFoldDB" id="A0A2Z7DB00"/>
<dbReference type="Pfam" id="PF08246">
    <property type="entry name" value="Inhibitor_I29"/>
    <property type="match status" value="1"/>
</dbReference>
<dbReference type="InterPro" id="IPR039417">
    <property type="entry name" value="Peptidase_C1A_papain-like"/>
</dbReference>
<evidence type="ECO:0000259" key="8">
    <source>
        <dbReference type="SMART" id="SM00277"/>
    </source>
</evidence>
<keyword evidence="5" id="KW-1015">Disulfide bond</keyword>
<dbReference type="PROSITE" id="PS00640">
    <property type="entry name" value="THIOL_PROTEASE_ASN"/>
    <property type="match status" value="1"/>
</dbReference>
<keyword evidence="4" id="KW-0788">Thiol protease</keyword>
<evidence type="ECO:0000256" key="7">
    <source>
        <dbReference type="SAM" id="SignalP"/>
    </source>
</evidence>
<dbReference type="Pfam" id="PF00396">
    <property type="entry name" value="Granulin"/>
    <property type="match status" value="1"/>
</dbReference>
<evidence type="ECO:0000256" key="3">
    <source>
        <dbReference type="ARBA" id="ARBA00022801"/>
    </source>
</evidence>
<feature type="domain" description="Peptidase C1A papain C-terminal" evidence="9">
    <location>
        <begin position="96"/>
        <end position="316"/>
    </location>
</feature>
<dbReference type="Gene3D" id="3.90.70.10">
    <property type="entry name" value="Cysteine proteinases"/>
    <property type="match status" value="1"/>
</dbReference>
<dbReference type="InterPro" id="IPR000118">
    <property type="entry name" value="Granulin"/>
</dbReference>
<dbReference type="InterPro" id="IPR013128">
    <property type="entry name" value="Peptidase_C1A"/>
</dbReference>
<dbReference type="GO" id="GO:0006508">
    <property type="term" value="P:proteolysis"/>
    <property type="evidence" value="ECO:0007669"/>
    <property type="project" value="UniProtKB-KW"/>
</dbReference>
<organism evidence="11 12">
    <name type="scientific">Dorcoceras hygrometricum</name>
    <dbReference type="NCBI Taxonomy" id="472368"/>
    <lineage>
        <taxon>Eukaryota</taxon>
        <taxon>Viridiplantae</taxon>
        <taxon>Streptophyta</taxon>
        <taxon>Embryophyta</taxon>
        <taxon>Tracheophyta</taxon>
        <taxon>Spermatophyta</taxon>
        <taxon>Magnoliopsida</taxon>
        <taxon>eudicotyledons</taxon>
        <taxon>Gunneridae</taxon>
        <taxon>Pentapetalae</taxon>
        <taxon>asterids</taxon>
        <taxon>lamiids</taxon>
        <taxon>Lamiales</taxon>
        <taxon>Gesneriaceae</taxon>
        <taxon>Didymocarpoideae</taxon>
        <taxon>Trichosporeae</taxon>
        <taxon>Loxocarpinae</taxon>
        <taxon>Dorcoceras</taxon>
    </lineage>
</organism>
<dbReference type="Proteomes" id="UP000250235">
    <property type="component" value="Unassembled WGS sequence"/>
</dbReference>
<evidence type="ECO:0000313" key="11">
    <source>
        <dbReference type="EMBL" id="KZV54558.1"/>
    </source>
</evidence>
<dbReference type="Gene3D" id="1.10.287.2250">
    <property type="match status" value="1"/>
</dbReference>